<reference evidence="5" key="1">
    <citation type="submission" date="2022-06" db="EMBL/GenBank/DDBJ databases">
        <title>Gramella sediminis sp. nov., isolated from deep-sea sediment of the Indian Ocean.</title>
        <authorList>
            <person name="Yang L."/>
        </authorList>
    </citation>
    <scope>NUCLEOTIDE SEQUENCE</scope>
    <source>
        <strain evidence="5">HMD3159</strain>
    </source>
</reference>
<dbReference type="InterPro" id="IPR036388">
    <property type="entry name" value="WH-like_DNA-bd_sf"/>
</dbReference>
<accession>A0ABT0Z2B7</accession>
<dbReference type="InterPro" id="IPR000792">
    <property type="entry name" value="Tscrpt_reg_LuxR_C"/>
</dbReference>
<keyword evidence="2" id="KW-0238">DNA-binding</keyword>
<dbReference type="RefSeq" id="WP_252113395.1">
    <property type="nucleotide sequence ID" value="NZ_JAMSCK010000003.1"/>
</dbReference>
<dbReference type="Proteomes" id="UP001155077">
    <property type="component" value="Unassembled WGS sequence"/>
</dbReference>
<evidence type="ECO:0000313" key="5">
    <source>
        <dbReference type="EMBL" id="MCM8569881.1"/>
    </source>
</evidence>
<sequence>MKIYESDYLIIQHEKESDRFVQFWKASPPSFDILKEELLTFTSYYKKHGPSQALWLQQNFSLPLNKEIDEWIEENVNVPCVEYGNKKVAFVVGKDVLVHLSVMNSFEEMSSVVSPNHFASEKEARQWLDETDTENHQNSEITILFEGIDDDGNSIIKIKRPSGDIVNTIKSFNNLLEENKFIKSNIDNYSRLTKREKEILVVLSKGLKQQEIADELYISIQTLRTHWKNIKKKLGIRSLAEVIKYVRAFEMK</sequence>
<dbReference type="PRINTS" id="PR00038">
    <property type="entry name" value="HTHLUXR"/>
</dbReference>
<gene>
    <name evidence="5" type="ORF">NE848_10855</name>
</gene>
<evidence type="ECO:0000313" key="6">
    <source>
        <dbReference type="Proteomes" id="UP001155077"/>
    </source>
</evidence>
<evidence type="ECO:0000256" key="1">
    <source>
        <dbReference type="ARBA" id="ARBA00023015"/>
    </source>
</evidence>
<evidence type="ECO:0000256" key="3">
    <source>
        <dbReference type="ARBA" id="ARBA00023163"/>
    </source>
</evidence>
<evidence type="ECO:0000256" key="2">
    <source>
        <dbReference type="ARBA" id="ARBA00023125"/>
    </source>
</evidence>
<dbReference type="PROSITE" id="PS50043">
    <property type="entry name" value="HTH_LUXR_2"/>
    <property type="match status" value="1"/>
</dbReference>
<dbReference type="PANTHER" id="PTHR44688">
    <property type="entry name" value="DNA-BINDING TRANSCRIPTIONAL ACTIVATOR DEVR_DOSR"/>
    <property type="match status" value="1"/>
</dbReference>
<dbReference type="SUPFAM" id="SSF46894">
    <property type="entry name" value="C-terminal effector domain of the bipartite response regulators"/>
    <property type="match status" value="1"/>
</dbReference>
<keyword evidence="1" id="KW-0805">Transcription regulation</keyword>
<dbReference type="CDD" id="cd06170">
    <property type="entry name" value="LuxR_C_like"/>
    <property type="match status" value="1"/>
</dbReference>
<dbReference type="SMART" id="SM00421">
    <property type="entry name" value="HTH_LUXR"/>
    <property type="match status" value="1"/>
</dbReference>
<dbReference type="Pfam" id="PF00196">
    <property type="entry name" value="GerE"/>
    <property type="match status" value="1"/>
</dbReference>
<dbReference type="InterPro" id="IPR016032">
    <property type="entry name" value="Sig_transdc_resp-reg_C-effctor"/>
</dbReference>
<protein>
    <submittedName>
        <fullName evidence="5">LuxR C-terminal-related transcriptional regulator</fullName>
    </submittedName>
</protein>
<keyword evidence="3" id="KW-0804">Transcription</keyword>
<evidence type="ECO:0000259" key="4">
    <source>
        <dbReference type="PROSITE" id="PS50043"/>
    </source>
</evidence>
<proteinExistence type="predicted"/>
<feature type="domain" description="HTH luxR-type" evidence="4">
    <location>
        <begin position="185"/>
        <end position="250"/>
    </location>
</feature>
<dbReference type="PANTHER" id="PTHR44688:SF16">
    <property type="entry name" value="DNA-BINDING TRANSCRIPTIONAL ACTIVATOR DEVR_DOSR"/>
    <property type="match status" value="1"/>
</dbReference>
<dbReference type="Gene3D" id="1.10.10.10">
    <property type="entry name" value="Winged helix-like DNA-binding domain superfamily/Winged helix DNA-binding domain"/>
    <property type="match status" value="1"/>
</dbReference>
<comment type="caution">
    <text evidence="5">The sequence shown here is derived from an EMBL/GenBank/DDBJ whole genome shotgun (WGS) entry which is preliminary data.</text>
</comment>
<name>A0ABT0Z2B7_9FLAO</name>
<organism evidence="5 6">
    <name type="scientific">Gramella jeungdoensis</name>
    <dbReference type="NCBI Taxonomy" id="708091"/>
    <lineage>
        <taxon>Bacteria</taxon>
        <taxon>Pseudomonadati</taxon>
        <taxon>Bacteroidota</taxon>
        <taxon>Flavobacteriia</taxon>
        <taxon>Flavobacteriales</taxon>
        <taxon>Flavobacteriaceae</taxon>
        <taxon>Christiangramia</taxon>
    </lineage>
</organism>
<dbReference type="EMBL" id="JAMSCK010000003">
    <property type="protein sequence ID" value="MCM8569881.1"/>
    <property type="molecule type" value="Genomic_DNA"/>
</dbReference>
<keyword evidence="6" id="KW-1185">Reference proteome</keyword>